<sequence length="162" mass="18476">RLELENVLATSFPTFYNLITLEVSIIKARQVRSLFSFLQFSPNLESLFFGRVTFLDEADEDEFTLDVVPQCLLMHLKSVEFQDFEGQPSELDLVQQFLQNAGVLQTVILGIRSLSLVNSEKKKTHTAENVSNGIMEQLLKYKWASTDCVIEFTSSPYFSPKP</sequence>
<name>A0AA41VDL9_PAPNU</name>
<dbReference type="PANTHER" id="PTHR31900:SF27">
    <property type="entry name" value="FBD DOMAIN-CONTAINING PROTEIN"/>
    <property type="match status" value="1"/>
</dbReference>
<dbReference type="AlphaFoldDB" id="A0AA41VDL9"/>
<dbReference type="PANTHER" id="PTHR31900">
    <property type="entry name" value="F-BOX/RNI SUPERFAMILY PROTEIN-RELATED"/>
    <property type="match status" value="1"/>
</dbReference>
<dbReference type="InterPro" id="IPR006566">
    <property type="entry name" value="FBD"/>
</dbReference>
<evidence type="ECO:0000313" key="2">
    <source>
        <dbReference type="EMBL" id="MCL7039292.1"/>
    </source>
</evidence>
<comment type="caution">
    <text evidence="2">The sequence shown here is derived from an EMBL/GenBank/DDBJ whole genome shotgun (WGS) entry which is preliminary data.</text>
</comment>
<evidence type="ECO:0000259" key="1">
    <source>
        <dbReference type="SMART" id="SM00579"/>
    </source>
</evidence>
<evidence type="ECO:0000313" key="3">
    <source>
        <dbReference type="Proteomes" id="UP001177140"/>
    </source>
</evidence>
<gene>
    <name evidence="2" type="ORF">MKW94_024320</name>
</gene>
<proteinExistence type="predicted"/>
<organism evidence="2 3">
    <name type="scientific">Papaver nudicaule</name>
    <name type="common">Iceland poppy</name>
    <dbReference type="NCBI Taxonomy" id="74823"/>
    <lineage>
        <taxon>Eukaryota</taxon>
        <taxon>Viridiplantae</taxon>
        <taxon>Streptophyta</taxon>
        <taxon>Embryophyta</taxon>
        <taxon>Tracheophyta</taxon>
        <taxon>Spermatophyta</taxon>
        <taxon>Magnoliopsida</taxon>
        <taxon>Ranunculales</taxon>
        <taxon>Papaveraceae</taxon>
        <taxon>Papaveroideae</taxon>
        <taxon>Papaver</taxon>
    </lineage>
</organism>
<dbReference type="SMART" id="SM00579">
    <property type="entry name" value="FBD"/>
    <property type="match status" value="1"/>
</dbReference>
<reference evidence="2" key="1">
    <citation type="submission" date="2022-03" db="EMBL/GenBank/DDBJ databases">
        <title>A functionally conserved STORR gene fusion in Papaver species that diverged 16.8 million years ago.</title>
        <authorList>
            <person name="Catania T."/>
        </authorList>
    </citation>
    <scope>NUCLEOTIDE SEQUENCE</scope>
    <source>
        <strain evidence="2">S-191538</strain>
    </source>
</reference>
<dbReference type="EMBL" id="JAJJMA010199764">
    <property type="protein sequence ID" value="MCL7039292.1"/>
    <property type="molecule type" value="Genomic_DNA"/>
</dbReference>
<feature type="domain" description="FBD" evidence="1">
    <location>
        <begin position="70"/>
        <end position="153"/>
    </location>
</feature>
<protein>
    <recommendedName>
        <fullName evidence="1">FBD domain-containing protein</fullName>
    </recommendedName>
</protein>
<keyword evidence="3" id="KW-1185">Reference proteome</keyword>
<dbReference type="Pfam" id="PF08387">
    <property type="entry name" value="FBD"/>
    <property type="match status" value="1"/>
</dbReference>
<accession>A0AA41VDL9</accession>
<feature type="non-terminal residue" evidence="2">
    <location>
        <position position="1"/>
    </location>
</feature>
<dbReference type="Proteomes" id="UP001177140">
    <property type="component" value="Unassembled WGS sequence"/>
</dbReference>
<dbReference type="InterPro" id="IPR050232">
    <property type="entry name" value="FBL13/AtMIF1-like"/>
</dbReference>